<dbReference type="RefSeq" id="WP_153470293.1">
    <property type="nucleotide sequence ID" value="NZ_WBOF01000004.1"/>
</dbReference>
<accession>A0A6N7L0D1</accession>
<dbReference type="OrthoDB" id="3618637at2"/>
<evidence type="ECO:0000313" key="2">
    <source>
        <dbReference type="Proteomes" id="UP000450000"/>
    </source>
</evidence>
<dbReference type="SUPFAM" id="SSF53335">
    <property type="entry name" value="S-adenosyl-L-methionine-dependent methyltransferases"/>
    <property type="match status" value="1"/>
</dbReference>
<gene>
    <name evidence="1" type="ORF">F7Q99_36005</name>
</gene>
<comment type="caution">
    <text evidence="1">The sequence shown here is derived from an EMBL/GenBank/DDBJ whole genome shotgun (WGS) entry which is preliminary data.</text>
</comment>
<dbReference type="Proteomes" id="UP000450000">
    <property type="component" value="Unassembled WGS sequence"/>
</dbReference>
<evidence type="ECO:0008006" key="3">
    <source>
        <dbReference type="Google" id="ProtNLM"/>
    </source>
</evidence>
<dbReference type="AlphaFoldDB" id="A0A6N7L0D1"/>
<reference evidence="1 2" key="1">
    <citation type="submission" date="2019-09" db="EMBL/GenBank/DDBJ databases">
        <title>Genome Sequences of Streptomyces kaniharaensis ATCC 21070.</title>
        <authorList>
            <person name="Zhu W."/>
            <person name="De Crecy-Lagard V."/>
            <person name="Richards N.G."/>
        </authorList>
    </citation>
    <scope>NUCLEOTIDE SEQUENCE [LARGE SCALE GENOMIC DNA]</scope>
    <source>
        <strain evidence="1 2">SF-557</strain>
    </source>
</reference>
<name>A0A6N7L0D1_9ACTN</name>
<proteinExistence type="predicted"/>
<sequence length="295" mass="31988">MTLYGIPPAGFRRFMVPEDGREHGRSIVDAAHGWWLENRGGTGEVAIAVGTLAGLALCSPSQADGPDYGPLLIPLDDGELADALRASWNSLWASDPVLADAAGPLHAWLADPSETDIRGLADYARILVRAGLLEYCSDLARCESEDLLGLLVQRMRGHGQKQATGEFFTPSIAADPAGEIMLTDRPASGAVLLEPCAGTGSMVRAAAAALRFQGLDPGRYHWWLNDLDTINSACCAVNSRLWRLGSNVTVSCGDAFGDPRDLEEPTYRRAERAIAEHKHRTLLYPTRTRPPHWHL</sequence>
<dbReference type="EMBL" id="WBOF01000004">
    <property type="protein sequence ID" value="MQS17446.1"/>
    <property type="molecule type" value="Genomic_DNA"/>
</dbReference>
<organism evidence="1 2">
    <name type="scientific">Streptomyces kaniharaensis</name>
    <dbReference type="NCBI Taxonomy" id="212423"/>
    <lineage>
        <taxon>Bacteria</taxon>
        <taxon>Bacillati</taxon>
        <taxon>Actinomycetota</taxon>
        <taxon>Actinomycetes</taxon>
        <taxon>Kitasatosporales</taxon>
        <taxon>Streptomycetaceae</taxon>
        <taxon>Streptomyces</taxon>
    </lineage>
</organism>
<dbReference type="InterPro" id="IPR029063">
    <property type="entry name" value="SAM-dependent_MTases_sf"/>
</dbReference>
<evidence type="ECO:0000313" key="1">
    <source>
        <dbReference type="EMBL" id="MQS17446.1"/>
    </source>
</evidence>
<dbReference type="Gene3D" id="3.40.50.150">
    <property type="entry name" value="Vaccinia Virus protein VP39"/>
    <property type="match status" value="1"/>
</dbReference>
<keyword evidence="2" id="KW-1185">Reference proteome</keyword>
<protein>
    <recommendedName>
        <fullName evidence="3">N-6 DNA methylase</fullName>
    </recommendedName>
</protein>